<dbReference type="AlphaFoldDB" id="A0A1U6GZF0"/>
<reference evidence="3" key="1">
    <citation type="submission" date="2017-02" db="EMBL/GenBank/DDBJ databases">
        <authorList>
            <person name="Varghese N."/>
            <person name="Submissions S."/>
        </authorList>
    </citation>
    <scope>NUCLEOTIDE SEQUENCE [LARGE SCALE GENOMIC DNA]</scope>
    <source>
        <strain evidence="3">SM117</strain>
    </source>
</reference>
<keyword evidence="1" id="KW-0812">Transmembrane</keyword>
<dbReference type="STRING" id="428990.SAMN06295987_101879"/>
<dbReference type="Proteomes" id="UP000190989">
    <property type="component" value="Unassembled WGS sequence"/>
</dbReference>
<proteinExistence type="predicted"/>
<sequence length="280" mass="31286">MWQPQITDGRRIEYYKGTLLSWLENRSIGVVNFFHSRMESIITYWLGTMLLFALAKVAIAANDKTQFASLAAMIFPFLAVTMAPVVAYRIATACFPLRDLASQPSFRLCRYGQWRQLDCLQARKTTAFGPTGFMASLIAGMLLNVPFRTAEFMLAMPAMPASAPAWATTMLAMMTMDVVVLNFFYTVCFVMALRTAPLFPRMLAFTWLLDVMMQLQIAEKVTQTGNLPASVATALHSMLSGNIDKVLISAAIWLPYLILSERVNVTFRHRTRAKPAAIAA</sequence>
<evidence type="ECO:0008006" key="4">
    <source>
        <dbReference type="Google" id="ProtNLM"/>
    </source>
</evidence>
<evidence type="ECO:0000313" key="3">
    <source>
        <dbReference type="Proteomes" id="UP000190989"/>
    </source>
</evidence>
<name>A0A1U6GZF0_9SPHN</name>
<dbReference type="EMBL" id="FVZE01000001">
    <property type="protein sequence ID" value="SLJ88820.1"/>
    <property type="molecule type" value="Genomic_DNA"/>
</dbReference>
<dbReference type="RefSeq" id="WP_079729561.1">
    <property type="nucleotide sequence ID" value="NZ_FVZE01000001.1"/>
</dbReference>
<protein>
    <recommendedName>
        <fullName evidence="4">DUF2569 domain-containing protein</fullName>
    </recommendedName>
</protein>
<gene>
    <name evidence="2" type="ORF">SAMN06295987_101879</name>
</gene>
<feature type="transmembrane region" description="Helical" evidence="1">
    <location>
        <begin position="67"/>
        <end position="88"/>
    </location>
</feature>
<feature type="transmembrane region" description="Helical" evidence="1">
    <location>
        <begin position="42"/>
        <end position="61"/>
    </location>
</feature>
<evidence type="ECO:0000313" key="2">
    <source>
        <dbReference type="EMBL" id="SLJ88820.1"/>
    </source>
</evidence>
<feature type="transmembrane region" description="Helical" evidence="1">
    <location>
        <begin position="165"/>
        <end position="193"/>
    </location>
</feature>
<keyword evidence="1" id="KW-1133">Transmembrane helix</keyword>
<keyword evidence="1" id="KW-0472">Membrane</keyword>
<keyword evidence="3" id="KW-1185">Reference proteome</keyword>
<accession>A0A1U6GZF0</accession>
<feature type="transmembrane region" description="Helical" evidence="1">
    <location>
        <begin position="125"/>
        <end position="145"/>
    </location>
</feature>
<organism evidence="2 3">
    <name type="scientific">Novosphingobium mathurense</name>
    <dbReference type="NCBI Taxonomy" id="428990"/>
    <lineage>
        <taxon>Bacteria</taxon>
        <taxon>Pseudomonadati</taxon>
        <taxon>Pseudomonadota</taxon>
        <taxon>Alphaproteobacteria</taxon>
        <taxon>Sphingomonadales</taxon>
        <taxon>Sphingomonadaceae</taxon>
        <taxon>Novosphingobium</taxon>
    </lineage>
</organism>
<evidence type="ECO:0000256" key="1">
    <source>
        <dbReference type="SAM" id="Phobius"/>
    </source>
</evidence>